<dbReference type="Proteomes" id="UP000321058">
    <property type="component" value="Unassembled WGS sequence"/>
</dbReference>
<dbReference type="InterPro" id="IPR050962">
    <property type="entry name" value="Phosphate-bind_PstS"/>
</dbReference>
<dbReference type="GO" id="GO:0035435">
    <property type="term" value="P:phosphate ion transmembrane transport"/>
    <property type="evidence" value="ECO:0007669"/>
    <property type="project" value="InterPro"/>
</dbReference>
<comment type="similarity">
    <text evidence="2 7">Belongs to the PstS family.</text>
</comment>
<dbReference type="InterPro" id="IPR024370">
    <property type="entry name" value="PBP_domain"/>
</dbReference>
<evidence type="ECO:0000256" key="7">
    <source>
        <dbReference type="PIRNR" id="PIRNR002756"/>
    </source>
</evidence>
<accession>A0A512NH70</accession>
<feature type="chain" id="PRO_5021863524" description="Phosphate-binding protein PstS" evidence="8">
    <location>
        <begin position="24"/>
        <end position="346"/>
    </location>
</feature>
<evidence type="ECO:0000256" key="1">
    <source>
        <dbReference type="ARBA" id="ARBA00002841"/>
    </source>
</evidence>
<evidence type="ECO:0000313" key="11">
    <source>
        <dbReference type="Proteomes" id="UP000321058"/>
    </source>
</evidence>
<dbReference type="GO" id="GO:0043190">
    <property type="term" value="C:ATP-binding cassette (ABC) transporter complex"/>
    <property type="evidence" value="ECO:0007669"/>
    <property type="project" value="InterPro"/>
</dbReference>
<dbReference type="NCBIfam" id="TIGR00975">
    <property type="entry name" value="3a0107s03"/>
    <property type="match status" value="1"/>
</dbReference>
<evidence type="ECO:0000313" key="10">
    <source>
        <dbReference type="EMBL" id="GEP58300.1"/>
    </source>
</evidence>
<dbReference type="PIRSF" id="PIRSF002756">
    <property type="entry name" value="PstS"/>
    <property type="match status" value="1"/>
</dbReference>
<dbReference type="EMBL" id="BKAJ01000097">
    <property type="protein sequence ID" value="GEP58300.1"/>
    <property type="molecule type" value="Genomic_DNA"/>
</dbReference>
<dbReference type="AlphaFoldDB" id="A0A512NH70"/>
<dbReference type="SUPFAM" id="SSF53850">
    <property type="entry name" value="Periplasmic binding protein-like II"/>
    <property type="match status" value="1"/>
</dbReference>
<keyword evidence="6 7" id="KW-0592">Phosphate transport</keyword>
<dbReference type="GO" id="GO:0042301">
    <property type="term" value="F:phosphate ion binding"/>
    <property type="evidence" value="ECO:0007669"/>
    <property type="project" value="InterPro"/>
</dbReference>
<comment type="function">
    <text evidence="1 7">Part of the ABC transporter complex PstSACB involved in phosphate import.</text>
</comment>
<keyword evidence="11" id="KW-1185">Reference proteome</keyword>
<dbReference type="Pfam" id="PF12849">
    <property type="entry name" value="PBP_like_2"/>
    <property type="match status" value="1"/>
</dbReference>
<evidence type="ECO:0000256" key="5">
    <source>
        <dbReference type="ARBA" id="ARBA00022448"/>
    </source>
</evidence>
<dbReference type="PANTHER" id="PTHR42996:SF1">
    <property type="entry name" value="PHOSPHATE-BINDING PROTEIN PSTS"/>
    <property type="match status" value="1"/>
</dbReference>
<dbReference type="InterPro" id="IPR005673">
    <property type="entry name" value="ABC_phos-bd_PstS"/>
</dbReference>
<organism evidence="10 11">
    <name type="scientific">Reyranella soli</name>
    <dbReference type="NCBI Taxonomy" id="1230389"/>
    <lineage>
        <taxon>Bacteria</taxon>
        <taxon>Pseudomonadati</taxon>
        <taxon>Pseudomonadota</taxon>
        <taxon>Alphaproteobacteria</taxon>
        <taxon>Hyphomicrobiales</taxon>
        <taxon>Reyranellaceae</taxon>
        <taxon>Reyranella</taxon>
    </lineage>
</organism>
<feature type="signal peptide" evidence="8">
    <location>
        <begin position="1"/>
        <end position="23"/>
    </location>
</feature>
<comment type="subunit">
    <text evidence="3 7">The complex is composed of two ATP-binding proteins (PstB), two transmembrane proteins (PstC and PstA) and a solute-binding protein (PstS).</text>
</comment>
<feature type="domain" description="PBP" evidence="9">
    <location>
        <begin position="20"/>
        <end position="300"/>
    </location>
</feature>
<dbReference type="RefSeq" id="WP_147153400.1">
    <property type="nucleotide sequence ID" value="NZ_BKAJ01000097.1"/>
</dbReference>
<name>A0A512NH70_9HYPH</name>
<dbReference type="PANTHER" id="PTHR42996">
    <property type="entry name" value="PHOSPHATE-BINDING PROTEIN PSTS"/>
    <property type="match status" value="1"/>
</dbReference>
<evidence type="ECO:0000256" key="3">
    <source>
        <dbReference type="ARBA" id="ARBA00011529"/>
    </source>
</evidence>
<sequence length="346" mass="36660">MGLFRYIGVGAVAACLQLSSAQADDITGAGSTFVAPILSKWSTDYSAKGGEGLSYQRIGSGAGISSLRSGTVDFAATDAPLKPAELQRLGFMQFPLVVGGVVPVLNLDGVKPGDVRLTGGLLADIYLGKLTRWNDPKIAELNPGISLPAATIIVAHRVDASGTTFNLTNYLSKVSADWRGKVGEGLSVSWPVGVGGRGNDGVAAFVKQTRNSISYVDFAYARRTGLAYALVQNRAGRYPVPTVKAFEAAMAASDWSSAQDFDVVITDPVGEDAYPIAATSFALMYATPRIASRTRAAVDFFRWGLQQGQTQATEVGYVALHPGVVSRIEDYWRARLSDAVLVSKQP</sequence>
<evidence type="ECO:0000256" key="8">
    <source>
        <dbReference type="SAM" id="SignalP"/>
    </source>
</evidence>
<comment type="caution">
    <text evidence="10">The sequence shown here is derived from an EMBL/GenBank/DDBJ whole genome shotgun (WGS) entry which is preliminary data.</text>
</comment>
<evidence type="ECO:0000259" key="9">
    <source>
        <dbReference type="Pfam" id="PF12849"/>
    </source>
</evidence>
<evidence type="ECO:0000256" key="4">
    <source>
        <dbReference type="ARBA" id="ARBA00021889"/>
    </source>
</evidence>
<gene>
    <name evidence="10" type="primary">pstS_2</name>
    <name evidence="10" type="ORF">RSO01_54660</name>
</gene>
<dbReference type="OrthoDB" id="9801510at2"/>
<dbReference type="CDD" id="cd13565">
    <property type="entry name" value="PBP2_PstS"/>
    <property type="match status" value="1"/>
</dbReference>
<keyword evidence="5 7" id="KW-0813">Transport</keyword>
<keyword evidence="8" id="KW-0732">Signal</keyword>
<evidence type="ECO:0000256" key="2">
    <source>
        <dbReference type="ARBA" id="ARBA00008725"/>
    </source>
</evidence>
<dbReference type="Gene3D" id="3.40.190.10">
    <property type="entry name" value="Periplasmic binding protein-like II"/>
    <property type="match status" value="2"/>
</dbReference>
<reference evidence="10 11" key="1">
    <citation type="submission" date="2019-07" db="EMBL/GenBank/DDBJ databases">
        <title>Whole genome shotgun sequence of Reyranella soli NBRC 108950.</title>
        <authorList>
            <person name="Hosoyama A."/>
            <person name="Uohara A."/>
            <person name="Ohji S."/>
            <person name="Ichikawa N."/>
        </authorList>
    </citation>
    <scope>NUCLEOTIDE SEQUENCE [LARGE SCALE GENOMIC DNA]</scope>
    <source>
        <strain evidence="10 11">NBRC 108950</strain>
    </source>
</reference>
<protein>
    <recommendedName>
        <fullName evidence="4 7">Phosphate-binding protein PstS</fullName>
    </recommendedName>
</protein>
<evidence type="ECO:0000256" key="6">
    <source>
        <dbReference type="ARBA" id="ARBA00022592"/>
    </source>
</evidence>
<proteinExistence type="inferred from homology"/>